<dbReference type="Gene3D" id="1.25.40.10">
    <property type="entry name" value="Tetratricopeptide repeat domain"/>
    <property type="match status" value="1"/>
</dbReference>
<feature type="domain" description="U3 small nucleolar RNA-associated protein 6 N-terminal" evidence="6">
    <location>
        <begin position="10"/>
        <end position="81"/>
    </location>
</feature>
<dbReference type="InterPro" id="IPR055347">
    <property type="entry name" value="UTP6_N"/>
</dbReference>
<dbReference type="SMART" id="SM00386">
    <property type="entry name" value="HAT"/>
    <property type="match status" value="3"/>
</dbReference>
<dbReference type="InterPro" id="IPR011990">
    <property type="entry name" value="TPR-like_helical_dom_sf"/>
</dbReference>
<dbReference type="RefSeq" id="XP_046068908.1">
    <property type="nucleotide sequence ID" value="XM_046220887.1"/>
</dbReference>
<comment type="similarity">
    <text evidence="2">Belongs to the UTP6 family.</text>
</comment>
<dbReference type="AlphaFoldDB" id="A0AAD4KJR1"/>
<dbReference type="Pfam" id="PF08640">
    <property type="entry name" value="U3_assoc_6"/>
    <property type="match status" value="1"/>
</dbReference>
<name>A0AAD4KJR1_9EURO</name>
<evidence type="ECO:0000313" key="8">
    <source>
        <dbReference type="Proteomes" id="UP001201262"/>
    </source>
</evidence>
<dbReference type="InterPro" id="IPR003107">
    <property type="entry name" value="HAT"/>
</dbReference>
<evidence type="ECO:0000256" key="5">
    <source>
        <dbReference type="ARBA" id="ARBA00023242"/>
    </source>
</evidence>
<sequence length="397" mass="45175">MAADKARFYLEKAVPELKEYEKKGIFSKDEIRSIAKKRSDFEHKVNASGVSPSDFARYAEYEMNLETLRKKRTKRLGVKAAAQHTGRRTLFILDRATRKCPGDLGLWVQYIEFCRQQKMYRRLSDVFADALRLHPSKAELWIYAAKYTLEEHADMTQARSYFQRGLRFCKTQRNMWVQYGKLECIYIAKLSARRRILGLDQPPQEKSALTEAVDEDADMMALPKITAEDINPELGKEDGVDEGALKTLDATPALTGAIPMAIFDAAMKQSANNPILAHEFFDMIFEFEDLPCLRKIVDHVVAQQLSTSPNTYHTAICHIKSPVAGIRVTSPEFPRAFGTSLSHMKKYQMGFDLAQELTGWLKVLSENKELDPSLQKAVMMTIGRVQRDLAPKHGSQD</sequence>
<dbReference type="SUPFAM" id="SSF48452">
    <property type="entry name" value="TPR-like"/>
    <property type="match status" value="1"/>
</dbReference>
<dbReference type="Proteomes" id="UP001201262">
    <property type="component" value="Unassembled WGS sequence"/>
</dbReference>
<dbReference type="EMBL" id="JAJTJA010000010">
    <property type="protein sequence ID" value="KAH8693035.1"/>
    <property type="molecule type" value="Genomic_DNA"/>
</dbReference>
<evidence type="ECO:0000256" key="2">
    <source>
        <dbReference type="ARBA" id="ARBA00010734"/>
    </source>
</evidence>
<keyword evidence="5" id="KW-0539">Nucleus</keyword>
<comment type="subcellular location">
    <subcellularLocation>
        <location evidence="1">Nucleus</location>
        <location evidence="1">Nucleolus</location>
    </subcellularLocation>
</comment>
<keyword evidence="3" id="KW-0698">rRNA processing</keyword>
<evidence type="ECO:0000313" key="7">
    <source>
        <dbReference type="EMBL" id="KAH8693035.1"/>
    </source>
</evidence>
<reference evidence="7" key="1">
    <citation type="submission" date="2021-12" db="EMBL/GenBank/DDBJ databases">
        <title>Convergent genome expansion in fungi linked to evolution of root-endophyte symbiosis.</title>
        <authorList>
            <consortium name="DOE Joint Genome Institute"/>
            <person name="Ke Y.-H."/>
            <person name="Bonito G."/>
            <person name="Liao H.-L."/>
            <person name="Looney B."/>
            <person name="Rojas-Flechas A."/>
            <person name="Nash J."/>
            <person name="Hameed K."/>
            <person name="Schadt C."/>
            <person name="Martin F."/>
            <person name="Crous P.W."/>
            <person name="Miettinen O."/>
            <person name="Magnuson J.K."/>
            <person name="Labbe J."/>
            <person name="Jacobson D."/>
            <person name="Doktycz M.J."/>
            <person name="Veneault-Fourrey C."/>
            <person name="Kuo A."/>
            <person name="Mondo S."/>
            <person name="Calhoun S."/>
            <person name="Riley R."/>
            <person name="Ohm R."/>
            <person name="LaButti K."/>
            <person name="Andreopoulos B."/>
            <person name="Pangilinan J."/>
            <person name="Nolan M."/>
            <person name="Tritt A."/>
            <person name="Clum A."/>
            <person name="Lipzen A."/>
            <person name="Daum C."/>
            <person name="Barry K."/>
            <person name="Grigoriev I.V."/>
            <person name="Vilgalys R."/>
        </authorList>
    </citation>
    <scope>NUCLEOTIDE SEQUENCE</scope>
    <source>
        <strain evidence="7">PMI_201</strain>
    </source>
</reference>
<proteinExistence type="inferred from homology"/>
<dbReference type="GO" id="GO:0000462">
    <property type="term" value="P:maturation of SSU-rRNA from tricistronic rRNA transcript (SSU-rRNA, 5.8S rRNA, LSU-rRNA)"/>
    <property type="evidence" value="ECO:0007669"/>
    <property type="project" value="InterPro"/>
</dbReference>
<evidence type="ECO:0000256" key="4">
    <source>
        <dbReference type="ARBA" id="ARBA00022737"/>
    </source>
</evidence>
<dbReference type="InterPro" id="IPR013949">
    <property type="entry name" value="Utp6"/>
</dbReference>
<gene>
    <name evidence="7" type="ORF">BGW36DRAFT_430775</name>
</gene>
<dbReference type="GO" id="GO:0032040">
    <property type="term" value="C:small-subunit processome"/>
    <property type="evidence" value="ECO:0007669"/>
    <property type="project" value="TreeGrafter"/>
</dbReference>
<accession>A0AAD4KJR1</accession>
<dbReference type="GO" id="GO:0030515">
    <property type="term" value="F:snoRNA binding"/>
    <property type="evidence" value="ECO:0007669"/>
    <property type="project" value="InterPro"/>
</dbReference>
<keyword evidence="8" id="KW-1185">Reference proteome</keyword>
<dbReference type="PANTHER" id="PTHR23271">
    <property type="entry name" value="HEPATOCELLULAR CARCINOMA-ASSOCIATED ANTIGEN 66"/>
    <property type="match status" value="1"/>
</dbReference>
<comment type="caution">
    <text evidence="7">The sequence shown here is derived from an EMBL/GenBank/DDBJ whole genome shotgun (WGS) entry which is preliminary data.</text>
</comment>
<keyword evidence="4" id="KW-0677">Repeat</keyword>
<dbReference type="GO" id="GO:0034388">
    <property type="term" value="C:Pwp2p-containing subcomplex of 90S preribosome"/>
    <property type="evidence" value="ECO:0007669"/>
    <property type="project" value="TreeGrafter"/>
</dbReference>
<dbReference type="GeneID" id="70251174"/>
<evidence type="ECO:0000259" key="6">
    <source>
        <dbReference type="Pfam" id="PF08640"/>
    </source>
</evidence>
<organism evidence="7 8">
    <name type="scientific">Talaromyces proteolyticus</name>
    <dbReference type="NCBI Taxonomy" id="1131652"/>
    <lineage>
        <taxon>Eukaryota</taxon>
        <taxon>Fungi</taxon>
        <taxon>Dikarya</taxon>
        <taxon>Ascomycota</taxon>
        <taxon>Pezizomycotina</taxon>
        <taxon>Eurotiomycetes</taxon>
        <taxon>Eurotiomycetidae</taxon>
        <taxon>Eurotiales</taxon>
        <taxon>Trichocomaceae</taxon>
        <taxon>Talaromyces</taxon>
        <taxon>Talaromyces sect. Bacilispori</taxon>
    </lineage>
</organism>
<protein>
    <submittedName>
        <fullName evidence="7">rRNA processing protein Utp6</fullName>
    </submittedName>
</protein>
<evidence type="ECO:0000256" key="3">
    <source>
        <dbReference type="ARBA" id="ARBA00022552"/>
    </source>
</evidence>
<dbReference type="PANTHER" id="PTHR23271:SF1">
    <property type="entry name" value="U3 SMALL NUCLEOLAR RNA-ASSOCIATED PROTEIN 6 HOMOLOG"/>
    <property type="match status" value="1"/>
</dbReference>
<evidence type="ECO:0000256" key="1">
    <source>
        <dbReference type="ARBA" id="ARBA00004604"/>
    </source>
</evidence>